<sequence>MVMRQVLFLDIDGVLHRGNAYRTPGGVVSSAPGQIELFEYAGVLDELLQPYPAVEIVLSTDWALTLGLEYTRASLPLATLRDRVSEATYYGNKFHDAVWPLLPRGAQVLDYVARRSLTSWLAVDDRTDGFEAHRDRLVHCQSEVGLGDPAVVELFRLRLQSVFSQSFTEVAGERTTPSR</sequence>
<dbReference type="OrthoDB" id="8773450at2"/>
<accession>A0A3N6M9M2</accession>
<dbReference type="Proteomes" id="UP000272778">
    <property type="component" value="Unassembled WGS sequence"/>
</dbReference>
<reference evidence="1 2" key="1">
    <citation type="submission" date="2018-11" db="EMBL/GenBank/DDBJ databases">
        <title>Paraburkholderia sp. DHOA04, isolated from soil.</title>
        <authorList>
            <person name="Gao Z.-H."/>
            <person name="Qiu L.-H."/>
            <person name="Fu J.-C."/>
        </authorList>
    </citation>
    <scope>NUCLEOTIDE SEQUENCE [LARGE SCALE GENOMIC DNA]</scope>
    <source>
        <strain evidence="1 2">DHOA04</strain>
    </source>
</reference>
<gene>
    <name evidence="1" type="ORF">D1Y85_26690</name>
</gene>
<comment type="caution">
    <text evidence="1">The sequence shown here is derived from an EMBL/GenBank/DDBJ whole genome shotgun (WGS) entry which is preliminary data.</text>
</comment>
<organism evidence="1 2">
    <name type="scientific">Paraburkholderia dinghuensis</name>
    <dbReference type="NCBI Taxonomy" id="2305225"/>
    <lineage>
        <taxon>Bacteria</taxon>
        <taxon>Pseudomonadati</taxon>
        <taxon>Pseudomonadota</taxon>
        <taxon>Betaproteobacteria</taxon>
        <taxon>Burkholderiales</taxon>
        <taxon>Burkholderiaceae</taxon>
        <taxon>Paraburkholderia</taxon>
    </lineage>
</organism>
<protein>
    <submittedName>
        <fullName evidence="1">Uncharacterized protein</fullName>
    </submittedName>
</protein>
<keyword evidence="2" id="KW-1185">Reference proteome</keyword>
<name>A0A3N6M9M2_9BURK</name>
<dbReference type="Pfam" id="PF18143">
    <property type="entry name" value="HAD_SAK_2"/>
    <property type="match status" value="1"/>
</dbReference>
<proteinExistence type="predicted"/>
<dbReference type="AlphaFoldDB" id="A0A3N6M9M2"/>
<dbReference type="EMBL" id="RQIS01000041">
    <property type="protein sequence ID" value="RQG99137.1"/>
    <property type="molecule type" value="Genomic_DNA"/>
</dbReference>
<evidence type="ECO:0000313" key="1">
    <source>
        <dbReference type="EMBL" id="RQG99137.1"/>
    </source>
</evidence>
<evidence type="ECO:0000313" key="2">
    <source>
        <dbReference type="Proteomes" id="UP000272778"/>
    </source>
</evidence>